<dbReference type="SUPFAM" id="SSF46785">
    <property type="entry name" value="Winged helix' DNA-binding domain"/>
    <property type="match status" value="1"/>
</dbReference>
<dbReference type="NCBIfam" id="TIGR00738">
    <property type="entry name" value="rrf2_super"/>
    <property type="match status" value="1"/>
</dbReference>
<evidence type="ECO:0000313" key="3">
    <source>
        <dbReference type="Proteomes" id="UP000179467"/>
    </source>
</evidence>
<organism evidence="2 3">
    <name type="scientific">Edaphosphingomonas haloaromaticamans</name>
    <dbReference type="NCBI Taxonomy" id="653954"/>
    <lineage>
        <taxon>Bacteria</taxon>
        <taxon>Pseudomonadati</taxon>
        <taxon>Pseudomonadota</taxon>
        <taxon>Alphaproteobacteria</taxon>
        <taxon>Sphingomonadales</taxon>
        <taxon>Rhizorhabdaceae</taxon>
        <taxon>Edaphosphingomonas</taxon>
    </lineage>
</organism>
<dbReference type="Gene3D" id="1.10.10.10">
    <property type="entry name" value="Winged helix-like DNA-binding domain superfamily/Winged helix DNA-binding domain"/>
    <property type="match status" value="1"/>
</dbReference>
<dbReference type="InterPro" id="IPR000944">
    <property type="entry name" value="Tscrpt_reg_Rrf2"/>
</dbReference>
<keyword evidence="1" id="KW-0238">DNA-binding</keyword>
<dbReference type="EMBL" id="MIPT01000001">
    <property type="protein sequence ID" value="OHT18347.1"/>
    <property type="molecule type" value="Genomic_DNA"/>
</dbReference>
<evidence type="ECO:0000256" key="1">
    <source>
        <dbReference type="ARBA" id="ARBA00023125"/>
    </source>
</evidence>
<name>A0A1S1H8C7_9SPHN</name>
<gene>
    <name evidence="2" type="primary">nsrR_1</name>
    <name evidence="2" type="ORF">BHE75_00318</name>
</gene>
<dbReference type="GO" id="GO:0003677">
    <property type="term" value="F:DNA binding"/>
    <property type="evidence" value="ECO:0007669"/>
    <property type="project" value="UniProtKB-KW"/>
</dbReference>
<proteinExistence type="predicted"/>
<reference evidence="2 3" key="1">
    <citation type="submission" date="2016-09" db="EMBL/GenBank/DDBJ databases">
        <title>Metabolic pathway, cell adaptation mechanisms and a novel monoxygenase revealed through proteogenomic-transcription analysis of a Sphingomonas haloaromaticamans strain degrading the fungicide ortho-phenylphenol.</title>
        <authorList>
            <person name="Perruchon C."/>
            <person name="Papadopoulou E.S."/>
            <person name="Rousidou C."/>
            <person name="Vasileiadis S."/>
            <person name="Tanou G."/>
            <person name="Amoutzias G."/>
            <person name="Molassiotis A."/>
            <person name="Karpouzas D.G."/>
        </authorList>
    </citation>
    <scope>NUCLEOTIDE SEQUENCE [LARGE SCALE GENOMIC DNA]</scope>
    <source>
        <strain evidence="2 3">P3</strain>
    </source>
</reference>
<sequence length="157" mass="17248">MHLFAPLERCNRNAYYRRVKLTRHTDYALRVLLYLAARPDRLCSIAEIARAYDISQNHLMKVANELARAGHVDAVRGRNGGLRLARPAAEINIGAVVRDTEDLDVVDCGDCIIAPACGLTGALASATRAFITVLDSYTLADISRQRARIATLLETSP</sequence>
<dbReference type="InterPro" id="IPR036388">
    <property type="entry name" value="WH-like_DNA-bd_sf"/>
</dbReference>
<dbReference type="PANTHER" id="PTHR33221:SF4">
    <property type="entry name" value="HTH-TYPE TRANSCRIPTIONAL REPRESSOR NSRR"/>
    <property type="match status" value="1"/>
</dbReference>
<keyword evidence="3" id="KW-1185">Reference proteome</keyword>
<accession>A0A1S1H8C7</accession>
<dbReference type="PROSITE" id="PS51197">
    <property type="entry name" value="HTH_RRF2_2"/>
    <property type="match status" value="1"/>
</dbReference>
<dbReference type="GO" id="GO:0005829">
    <property type="term" value="C:cytosol"/>
    <property type="evidence" value="ECO:0007669"/>
    <property type="project" value="TreeGrafter"/>
</dbReference>
<dbReference type="InterPro" id="IPR036390">
    <property type="entry name" value="WH_DNA-bd_sf"/>
</dbReference>
<dbReference type="AlphaFoldDB" id="A0A1S1H8C7"/>
<protein>
    <submittedName>
        <fullName evidence="2">HTH-type transcriptional repressor NsrR</fullName>
    </submittedName>
</protein>
<dbReference type="PANTHER" id="PTHR33221">
    <property type="entry name" value="WINGED HELIX-TURN-HELIX TRANSCRIPTIONAL REGULATOR, RRF2 FAMILY"/>
    <property type="match status" value="1"/>
</dbReference>
<comment type="caution">
    <text evidence="2">The sequence shown here is derived from an EMBL/GenBank/DDBJ whole genome shotgun (WGS) entry which is preliminary data.</text>
</comment>
<dbReference type="GO" id="GO:0003700">
    <property type="term" value="F:DNA-binding transcription factor activity"/>
    <property type="evidence" value="ECO:0007669"/>
    <property type="project" value="TreeGrafter"/>
</dbReference>
<dbReference type="Proteomes" id="UP000179467">
    <property type="component" value="Unassembled WGS sequence"/>
</dbReference>
<evidence type="ECO:0000313" key="2">
    <source>
        <dbReference type="EMBL" id="OHT18347.1"/>
    </source>
</evidence>
<dbReference type="Pfam" id="PF02082">
    <property type="entry name" value="Rrf2"/>
    <property type="match status" value="1"/>
</dbReference>